<dbReference type="EMBL" id="CAUYUJ010012026">
    <property type="protein sequence ID" value="CAK0833096.1"/>
    <property type="molecule type" value="Genomic_DNA"/>
</dbReference>
<protein>
    <submittedName>
        <fullName evidence="2">Uncharacterized protein</fullName>
    </submittedName>
</protein>
<feature type="non-terminal residue" evidence="2">
    <location>
        <position position="1"/>
    </location>
</feature>
<dbReference type="Proteomes" id="UP001189429">
    <property type="component" value="Unassembled WGS sequence"/>
</dbReference>
<reference evidence="2" key="1">
    <citation type="submission" date="2023-10" db="EMBL/GenBank/DDBJ databases">
        <authorList>
            <person name="Chen Y."/>
            <person name="Shah S."/>
            <person name="Dougan E. K."/>
            <person name="Thang M."/>
            <person name="Chan C."/>
        </authorList>
    </citation>
    <scope>NUCLEOTIDE SEQUENCE [LARGE SCALE GENOMIC DNA]</scope>
</reference>
<organism evidence="2 3">
    <name type="scientific">Prorocentrum cordatum</name>
    <dbReference type="NCBI Taxonomy" id="2364126"/>
    <lineage>
        <taxon>Eukaryota</taxon>
        <taxon>Sar</taxon>
        <taxon>Alveolata</taxon>
        <taxon>Dinophyceae</taxon>
        <taxon>Prorocentrales</taxon>
        <taxon>Prorocentraceae</taxon>
        <taxon>Prorocentrum</taxon>
    </lineage>
</organism>
<name>A0ABN9SMY5_9DINO</name>
<feature type="compositionally biased region" description="Low complexity" evidence="1">
    <location>
        <begin position="257"/>
        <end position="269"/>
    </location>
</feature>
<comment type="caution">
    <text evidence="2">The sequence shown here is derived from an EMBL/GenBank/DDBJ whole genome shotgun (WGS) entry which is preliminary data.</text>
</comment>
<keyword evidence="3" id="KW-1185">Reference proteome</keyword>
<proteinExistence type="predicted"/>
<sequence length="291" mass="32115">VQNTYEVQKTYQVQHTHADQDTYEVQKIYQVQYTYADQNTYAVQKTFKNEADESIAAVLVLSRLQGGVRKQALRFTVERDGMSFVGENAFALPAVAADHQRGVDAEPSGLAQFTRRLGQEYGLHERGNATMHPGKFFAFRRGPRDLAQYIAAFEVAHDEASETAGLEVNAAGRSHLLLSGSELPQREIEGVKLKVDGDLNRCGEIKGLLGRMVKADQAKNRAGDFGGFYGEEYCCDDDDWHDDDWGECEVNWGGEGWSSNGGNSSSWGSRGDQRDDHSPGACAYKGSKGSK</sequence>
<feature type="non-terminal residue" evidence="2">
    <location>
        <position position="291"/>
    </location>
</feature>
<accession>A0ABN9SMY5</accession>
<evidence type="ECO:0000256" key="1">
    <source>
        <dbReference type="SAM" id="MobiDB-lite"/>
    </source>
</evidence>
<evidence type="ECO:0000313" key="3">
    <source>
        <dbReference type="Proteomes" id="UP001189429"/>
    </source>
</evidence>
<gene>
    <name evidence="2" type="ORF">PCOR1329_LOCUS30915</name>
</gene>
<evidence type="ECO:0000313" key="2">
    <source>
        <dbReference type="EMBL" id="CAK0833096.1"/>
    </source>
</evidence>
<feature type="region of interest" description="Disordered" evidence="1">
    <location>
        <begin position="252"/>
        <end position="291"/>
    </location>
</feature>